<accession>A0A5E4AFW3</accession>
<protein>
    <submittedName>
        <fullName evidence="3">Uncharacterized protein</fullName>
    </submittedName>
</protein>
<proteinExistence type="predicted"/>
<evidence type="ECO:0000313" key="3">
    <source>
        <dbReference type="EMBL" id="VTJ55621.1"/>
    </source>
</evidence>
<dbReference type="AlphaFoldDB" id="A0A5E4AFW3"/>
<name>A0A5E4AFW3_MARMO</name>
<feature type="region of interest" description="Disordered" evidence="1">
    <location>
        <begin position="26"/>
        <end position="101"/>
    </location>
</feature>
<feature type="compositionally biased region" description="Basic residues" evidence="1">
    <location>
        <begin position="92"/>
        <end position="101"/>
    </location>
</feature>
<dbReference type="Proteomes" id="UP000335636">
    <property type="component" value="Unassembled WGS sequence"/>
</dbReference>
<dbReference type="EMBL" id="CABDUW010000053">
    <property type="protein sequence ID" value="VTJ55621.1"/>
    <property type="molecule type" value="Genomic_DNA"/>
</dbReference>
<sequence>MAEEPGAQRRCATAMAVLRRAGATEADAWVSSKAAAPPSGPRGWWPGTLRADAGASGRPSTDGPEQRRPVAASTRVTFCGGDFGYPSDHSQRCRMKNSRSR</sequence>
<evidence type="ECO:0000313" key="4">
    <source>
        <dbReference type="Proteomes" id="UP000335636"/>
    </source>
</evidence>
<gene>
    <name evidence="2" type="ORF">GHT09_017914</name>
    <name evidence="3" type="ORF">MONAX_5E016071</name>
</gene>
<organism evidence="3 4">
    <name type="scientific">Marmota monax</name>
    <name type="common">Woodchuck</name>
    <dbReference type="NCBI Taxonomy" id="9995"/>
    <lineage>
        <taxon>Eukaryota</taxon>
        <taxon>Metazoa</taxon>
        <taxon>Chordata</taxon>
        <taxon>Craniata</taxon>
        <taxon>Vertebrata</taxon>
        <taxon>Euteleostomi</taxon>
        <taxon>Mammalia</taxon>
        <taxon>Eutheria</taxon>
        <taxon>Euarchontoglires</taxon>
        <taxon>Glires</taxon>
        <taxon>Rodentia</taxon>
        <taxon>Sciuromorpha</taxon>
        <taxon>Sciuridae</taxon>
        <taxon>Xerinae</taxon>
        <taxon>Marmotini</taxon>
        <taxon>Marmota</taxon>
    </lineage>
</organism>
<evidence type="ECO:0000313" key="2">
    <source>
        <dbReference type="EMBL" id="KAF7470785.1"/>
    </source>
</evidence>
<dbReference type="Proteomes" id="UP000662637">
    <property type="component" value="Unassembled WGS sequence"/>
</dbReference>
<reference evidence="3 4" key="1">
    <citation type="submission" date="2019-04" db="EMBL/GenBank/DDBJ databases">
        <authorList>
            <person name="Alioto T."/>
            <person name="Alioto T."/>
        </authorList>
    </citation>
    <scope>NUCLEOTIDE SEQUENCE [LARGE SCALE GENOMIC DNA]</scope>
</reference>
<keyword evidence="4" id="KW-1185">Reference proteome</keyword>
<dbReference type="EMBL" id="WJEC01006981">
    <property type="protein sequence ID" value="KAF7470785.1"/>
    <property type="molecule type" value="Genomic_DNA"/>
</dbReference>
<evidence type="ECO:0000256" key="1">
    <source>
        <dbReference type="SAM" id="MobiDB-lite"/>
    </source>
</evidence>
<reference evidence="2" key="2">
    <citation type="submission" date="2020-08" db="EMBL/GenBank/DDBJ databases">
        <authorList>
            <person name="Shumante A."/>
            <person name="Zimin A.V."/>
            <person name="Puiu D."/>
            <person name="Salzberg S.L."/>
        </authorList>
    </citation>
    <scope>NUCLEOTIDE SEQUENCE</scope>
    <source>
        <strain evidence="2">WC2-LM</strain>
        <tissue evidence="2">Liver</tissue>
    </source>
</reference>